<dbReference type="RefSeq" id="WP_110141489.1">
    <property type="nucleotide sequence ID" value="NZ_QHJG01000003.1"/>
</dbReference>
<dbReference type="Proteomes" id="UP000247152">
    <property type="component" value="Unassembled WGS sequence"/>
</dbReference>
<feature type="chain" id="PRO_5044583832" evidence="8">
    <location>
        <begin position="28"/>
        <end position="485"/>
    </location>
</feature>
<reference evidence="10 12" key="1">
    <citation type="submission" date="2018-05" db="EMBL/GenBank/DDBJ databases">
        <title>Legionella qingyii sp.nov., whole genome shotgun sequence.</title>
        <authorList>
            <person name="Wu H."/>
            <person name="Zhu Q."/>
            <person name="Hu C."/>
        </authorList>
    </citation>
    <scope>NUCLEOTIDE SEQUENCE [LARGE SCALE GENOMIC DNA]</scope>
    <source>
        <strain evidence="10 12">HEB18</strain>
    </source>
</reference>
<keyword evidence="5 8" id="KW-0732">Signal</keyword>
<comment type="similarity">
    <text evidence="2">Belongs to the OmpP1/FadL family.</text>
</comment>
<evidence type="ECO:0000313" key="9">
    <source>
        <dbReference type="EMBL" id="PWY56399.1"/>
    </source>
</evidence>
<feature type="signal peptide" evidence="8">
    <location>
        <begin position="1"/>
        <end position="27"/>
    </location>
</feature>
<evidence type="ECO:0000256" key="3">
    <source>
        <dbReference type="ARBA" id="ARBA00022452"/>
    </source>
</evidence>
<evidence type="ECO:0000313" key="11">
    <source>
        <dbReference type="EMBL" id="RUR24914.1"/>
    </source>
</evidence>
<comment type="subcellular location">
    <subcellularLocation>
        <location evidence="1">Cell outer membrane</location>
        <topology evidence="1">Multi-pass membrane protein</topology>
    </subcellularLocation>
</comment>
<sequence length="485" mass="52451">MKNMHKPLRTLVNAAVISVLATGGAHAAGFSLYGEGAGYAVGNYAAGSAAEAADASTGWYNPAGLALLREQQVVFGGIGIFPTLKLDGTSTFNTSTGLPPPFPSSVQYVQEFEGVDGSYNGFVPSFHYALPLGERTTFGLSVTSPFGLSTDWAPDSPVRYSSTYTEILTMDISPELGTRLTENFAVGAGLDFQWARAKFNQMIGAPTLFQILGEDPATVDSLSYNKASSWGVGFHVGVMGIFNDNHTRIGLNYLSRMRHVFYGHSRFSGILANNNFNLVFPVLPPSTSRTNNDVFTNPQEFPDVLTLSGYQDINEKLALLGSVVYTGWGSFKNIQLNNVAVPNIGGAPFFNVTQANINSNVPQNYHDSWRVALGANYHVNPKLMLRVGGGYDQTPTNDIDRNVRLPDVDRWAVAVGAHYQWRPTVGVDVGYTHLFAGNKPNVNSVQPLSQTSTYNVEVNDGRFAADLVGAQLTWIIDKAPEAPTK</sequence>
<dbReference type="GO" id="GO:0015483">
    <property type="term" value="F:long-chain fatty acid transporting porin activity"/>
    <property type="evidence" value="ECO:0007669"/>
    <property type="project" value="TreeGrafter"/>
</dbReference>
<evidence type="ECO:0000313" key="12">
    <source>
        <dbReference type="Proteomes" id="UP000247152"/>
    </source>
</evidence>
<keyword evidence="7" id="KW-0998">Cell outer membrane</keyword>
<protein>
    <submittedName>
        <fullName evidence="10 11">Transporter</fullName>
    </submittedName>
</protein>
<keyword evidence="6" id="KW-0472">Membrane</keyword>
<dbReference type="PANTHER" id="PTHR35093">
    <property type="entry name" value="OUTER MEMBRANE PROTEIN NMB0088-RELATED"/>
    <property type="match status" value="1"/>
</dbReference>
<dbReference type="AlphaFoldDB" id="A0A317U7E1"/>
<evidence type="ECO:0000313" key="13">
    <source>
        <dbReference type="Proteomes" id="UP000287374"/>
    </source>
</evidence>
<accession>A0A317U7E1</accession>
<organism evidence="10 12">
    <name type="scientific">Legionella qingyii</name>
    <dbReference type="NCBI Taxonomy" id="2184757"/>
    <lineage>
        <taxon>Bacteria</taxon>
        <taxon>Pseudomonadati</taxon>
        <taxon>Pseudomonadota</taxon>
        <taxon>Gammaproteobacteria</taxon>
        <taxon>Legionellales</taxon>
        <taxon>Legionellaceae</taxon>
        <taxon>Legionella</taxon>
    </lineage>
</organism>
<dbReference type="EMBL" id="QHJG01000008">
    <property type="protein sequence ID" value="PWY56399.1"/>
    <property type="molecule type" value="Genomic_DNA"/>
</dbReference>
<dbReference type="SUPFAM" id="SSF56935">
    <property type="entry name" value="Porins"/>
    <property type="match status" value="1"/>
</dbReference>
<gene>
    <name evidence="10" type="ORF">DGG96_02740</name>
    <name evidence="9" type="ORF">DGG96_06450</name>
    <name evidence="11" type="ORF">ELY20_03940</name>
</gene>
<evidence type="ECO:0000256" key="2">
    <source>
        <dbReference type="ARBA" id="ARBA00008163"/>
    </source>
</evidence>
<keyword evidence="13" id="KW-1185">Reference proteome</keyword>
<evidence type="ECO:0000256" key="6">
    <source>
        <dbReference type="ARBA" id="ARBA00023136"/>
    </source>
</evidence>
<dbReference type="Pfam" id="PF03349">
    <property type="entry name" value="Toluene_X"/>
    <property type="match status" value="1"/>
</dbReference>
<dbReference type="EMBL" id="RZGX01000004">
    <property type="protein sequence ID" value="RUR24914.1"/>
    <property type="molecule type" value="Genomic_DNA"/>
</dbReference>
<proteinExistence type="inferred from homology"/>
<dbReference type="Proteomes" id="UP000287374">
    <property type="component" value="Unassembled WGS sequence"/>
</dbReference>
<reference evidence="11 13" key="2">
    <citation type="submission" date="2018-12" db="EMBL/GenBank/DDBJ databases">
        <title>Legionella sp,whole genome shotgun sequence.</title>
        <authorList>
            <person name="Wu H."/>
        </authorList>
    </citation>
    <scope>NUCLEOTIDE SEQUENCE [LARGE SCALE GENOMIC DNA]</scope>
    <source>
        <strain evidence="11">Km489</strain>
        <strain evidence="13">km489</strain>
    </source>
</reference>
<keyword evidence="3" id="KW-1134">Transmembrane beta strand</keyword>
<comment type="caution">
    <text evidence="10">The sequence shown here is derived from an EMBL/GenBank/DDBJ whole genome shotgun (WGS) entry which is preliminary data.</text>
</comment>
<evidence type="ECO:0000256" key="4">
    <source>
        <dbReference type="ARBA" id="ARBA00022692"/>
    </source>
</evidence>
<dbReference type="InterPro" id="IPR005017">
    <property type="entry name" value="OMPP1/FadL/TodX"/>
</dbReference>
<evidence type="ECO:0000256" key="5">
    <source>
        <dbReference type="ARBA" id="ARBA00022729"/>
    </source>
</evidence>
<evidence type="ECO:0000256" key="7">
    <source>
        <dbReference type="ARBA" id="ARBA00023237"/>
    </source>
</evidence>
<evidence type="ECO:0000313" key="10">
    <source>
        <dbReference type="EMBL" id="PWY57245.1"/>
    </source>
</evidence>
<dbReference type="GO" id="GO:0009279">
    <property type="term" value="C:cell outer membrane"/>
    <property type="evidence" value="ECO:0007669"/>
    <property type="project" value="UniProtKB-SubCell"/>
</dbReference>
<name>A0A317U7E1_9GAMM</name>
<dbReference type="EMBL" id="QHJG01000003">
    <property type="protein sequence ID" value="PWY57245.1"/>
    <property type="molecule type" value="Genomic_DNA"/>
</dbReference>
<dbReference type="PANTHER" id="PTHR35093:SF8">
    <property type="entry name" value="OUTER MEMBRANE PROTEIN NMB0088-RELATED"/>
    <property type="match status" value="1"/>
</dbReference>
<dbReference type="OrthoDB" id="19849at2"/>
<evidence type="ECO:0000256" key="8">
    <source>
        <dbReference type="SAM" id="SignalP"/>
    </source>
</evidence>
<evidence type="ECO:0000256" key="1">
    <source>
        <dbReference type="ARBA" id="ARBA00004571"/>
    </source>
</evidence>
<keyword evidence="4" id="KW-0812">Transmembrane</keyword>
<dbReference type="Gene3D" id="2.40.160.60">
    <property type="entry name" value="Outer membrane protein transport protein (OMPP1/FadL/TodX)"/>
    <property type="match status" value="1"/>
</dbReference>